<dbReference type="Pfam" id="PF02096">
    <property type="entry name" value="60KD_IMP"/>
    <property type="match status" value="1"/>
</dbReference>
<evidence type="ECO:0000256" key="10">
    <source>
        <dbReference type="SAM" id="Phobius"/>
    </source>
</evidence>
<gene>
    <name evidence="12" type="ORF">COX39_03215</name>
</gene>
<dbReference type="EMBL" id="PCRM01000043">
    <property type="protein sequence ID" value="PIP21405.1"/>
    <property type="molecule type" value="Genomic_DNA"/>
</dbReference>
<feature type="transmembrane region" description="Helical" evidence="10">
    <location>
        <begin position="33"/>
        <end position="51"/>
    </location>
</feature>
<keyword evidence="8" id="KW-0143">Chaperone</keyword>
<feature type="domain" description="Membrane insertase YidC/Oxa/ALB C-terminal" evidence="11">
    <location>
        <begin position="33"/>
        <end position="228"/>
    </location>
</feature>
<evidence type="ECO:0000256" key="3">
    <source>
        <dbReference type="ARBA" id="ARBA00022475"/>
    </source>
</evidence>
<evidence type="ECO:0000256" key="9">
    <source>
        <dbReference type="RuleBase" id="RU003945"/>
    </source>
</evidence>
<keyword evidence="6 10" id="KW-1133">Transmembrane helix</keyword>
<dbReference type="GO" id="GO:0051205">
    <property type="term" value="P:protein insertion into membrane"/>
    <property type="evidence" value="ECO:0007669"/>
    <property type="project" value="TreeGrafter"/>
</dbReference>
<evidence type="ECO:0000313" key="13">
    <source>
        <dbReference type="Proteomes" id="UP000231567"/>
    </source>
</evidence>
<evidence type="ECO:0000256" key="2">
    <source>
        <dbReference type="ARBA" id="ARBA00022448"/>
    </source>
</evidence>
<evidence type="ECO:0000259" key="11">
    <source>
        <dbReference type="Pfam" id="PF02096"/>
    </source>
</evidence>
<evidence type="ECO:0000256" key="4">
    <source>
        <dbReference type="ARBA" id="ARBA00022692"/>
    </source>
</evidence>
<feature type="non-terminal residue" evidence="12">
    <location>
        <position position="258"/>
    </location>
</feature>
<feature type="transmembrane region" description="Helical" evidence="10">
    <location>
        <begin position="212"/>
        <end position="229"/>
    </location>
</feature>
<keyword evidence="2" id="KW-0813">Transport</keyword>
<keyword evidence="7 10" id="KW-0472">Membrane</keyword>
<sequence>MLYIKLVVKAILYKPLFNALILLVWLIPSHSVGWAIIILTIIVRLVLLPSSMKATTNQKRMADLQPKIKELQAKYKNDKSAQSKALMAFYKENKINPLGSCLPLLIQFPILIILYYVFIHGLDTSRFDLLYSWAPRPSTINTIFFGINLSNPERWILPVVAGGLQFVQSWRMRPLTKSQDSGMQNALQSQMTFLMPVITVLIAGRLPAALPLYWIVTTLFAVVQQWFVFRKKGPLPAVVGQPEEPIAVKKGNVLVTVR</sequence>
<dbReference type="AlphaFoldDB" id="A0A2G9YQA6"/>
<protein>
    <recommendedName>
        <fullName evidence="11">Membrane insertase YidC/Oxa/ALB C-terminal domain-containing protein</fullName>
    </recommendedName>
</protein>
<dbReference type="PANTHER" id="PTHR12428:SF65">
    <property type="entry name" value="CYTOCHROME C OXIDASE ASSEMBLY PROTEIN COX18, MITOCHONDRIAL"/>
    <property type="match status" value="1"/>
</dbReference>
<name>A0A2G9YQA6_9BACT</name>
<comment type="similarity">
    <text evidence="9">Belongs to the OXA1/ALB3/YidC family.</text>
</comment>
<keyword evidence="3" id="KW-1003">Cell membrane</keyword>
<dbReference type="GO" id="GO:0015031">
    <property type="term" value="P:protein transport"/>
    <property type="evidence" value="ECO:0007669"/>
    <property type="project" value="UniProtKB-KW"/>
</dbReference>
<dbReference type="GO" id="GO:0005886">
    <property type="term" value="C:plasma membrane"/>
    <property type="evidence" value="ECO:0007669"/>
    <property type="project" value="UniProtKB-SubCell"/>
</dbReference>
<feature type="transmembrane region" description="Helical" evidence="10">
    <location>
        <begin position="101"/>
        <end position="119"/>
    </location>
</feature>
<reference evidence="12 13" key="1">
    <citation type="submission" date="2017-09" db="EMBL/GenBank/DDBJ databases">
        <title>Depth-based differentiation of microbial function through sediment-hosted aquifers and enrichment of novel symbionts in the deep terrestrial subsurface.</title>
        <authorList>
            <person name="Probst A.J."/>
            <person name="Ladd B."/>
            <person name="Jarett J.K."/>
            <person name="Geller-Mcgrath D.E."/>
            <person name="Sieber C.M."/>
            <person name="Emerson J.B."/>
            <person name="Anantharaman K."/>
            <person name="Thomas B.C."/>
            <person name="Malmstrom R."/>
            <person name="Stieglmeier M."/>
            <person name="Klingl A."/>
            <person name="Woyke T."/>
            <person name="Ryan C.M."/>
            <person name="Banfield J.F."/>
        </authorList>
    </citation>
    <scope>NUCLEOTIDE SEQUENCE [LARGE SCALE GENOMIC DNA]</scope>
    <source>
        <strain evidence="12">CG23_combo_of_CG06-09_8_20_14_all_40_13</strain>
    </source>
</reference>
<dbReference type="InterPro" id="IPR028055">
    <property type="entry name" value="YidC/Oxa/ALB_C"/>
</dbReference>
<accession>A0A2G9YQA6</accession>
<dbReference type="InterPro" id="IPR047196">
    <property type="entry name" value="YidC_ALB_C"/>
</dbReference>
<dbReference type="Proteomes" id="UP000231567">
    <property type="component" value="Unassembled WGS sequence"/>
</dbReference>
<dbReference type="InterPro" id="IPR001708">
    <property type="entry name" value="YidC/ALB3/OXA1/COX18"/>
</dbReference>
<evidence type="ECO:0000256" key="6">
    <source>
        <dbReference type="ARBA" id="ARBA00022989"/>
    </source>
</evidence>
<evidence type="ECO:0000256" key="1">
    <source>
        <dbReference type="ARBA" id="ARBA00004651"/>
    </source>
</evidence>
<dbReference type="NCBIfam" id="TIGR03592">
    <property type="entry name" value="yidC_oxa1_cterm"/>
    <property type="match status" value="1"/>
</dbReference>
<evidence type="ECO:0000313" key="12">
    <source>
        <dbReference type="EMBL" id="PIP21405.1"/>
    </source>
</evidence>
<evidence type="ECO:0000256" key="5">
    <source>
        <dbReference type="ARBA" id="ARBA00022927"/>
    </source>
</evidence>
<proteinExistence type="inferred from homology"/>
<organism evidence="12 13">
    <name type="scientific">Candidatus Nealsonbacteria bacterium CG23_combo_of_CG06-09_8_20_14_all_40_13</name>
    <dbReference type="NCBI Taxonomy" id="1974724"/>
    <lineage>
        <taxon>Bacteria</taxon>
        <taxon>Candidatus Nealsoniibacteriota</taxon>
    </lineage>
</organism>
<keyword evidence="4 9" id="KW-0812">Transmembrane</keyword>
<feature type="transmembrane region" description="Helical" evidence="10">
    <location>
        <begin position="7"/>
        <end position="27"/>
    </location>
</feature>
<dbReference type="PANTHER" id="PTHR12428">
    <property type="entry name" value="OXA1"/>
    <property type="match status" value="1"/>
</dbReference>
<comment type="caution">
    <text evidence="12">The sequence shown here is derived from an EMBL/GenBank/DDBJ whole genome shotgun (WGS) entry which is preliminary data.</text>
</comment>
<comment type="subcellular location">
    <subcellularLocation>
        <location evidence="1">Cell membrane</location>
        <topology evidence="1">Multi-pass membrane protein</topology>
    </subcellularLocation>
    <subcellularLocation>
        <location evidence="9">Membrane</location>
        <topology evidence="9">Multi-pass membrane protein</topology>
    </subcellularLocation>
</comment>
<dbReference type="CDD" id="cd20070">
    <property type="entry name" value="5TM_YidC_Alb3"/>
    <property type="match status" value="1"/>
</dbReference>
<evidence type="ECO:0000256" key="8">
    <source>
        <dbReference type="ARBA" id="ARBA00023186"/>
    </source>
</evidence>
<dbReference type="GO" id="GO:0032977">
    <property type="term" value="F:membrane insertase activity"/>
    <property type="evidence" value="ECO:0007669"/>
    <property type="project" value="InterPro"/>
</dbReference>
<evidence type="ECO:0000256" key="7">
    <source>
        <dbReference type="ARBA" id="ARBA00023136"/>
    </source>
</evidence>
<keyword evidence="5" id="KW-0653">Protein transport</keyword>